<evidence type="ECO:0000313" key="1">
    <source>
        <dbReference type="EMBL" id="MBE9193673.1"/>
    </source>
</evidence>
<sequence>MNRWRHRIVKYDNTQSEEVKSQRQQDGHIHPNFRYMNWFCPLGMDSSKSI</sequence>
<gene>
    <name evidence="1" type="ORF">IQ230_25840</name>
</gene>
<comment type="caution">
    <text evidence="1">The sequence shown here is derived from an EMBL/GenBank/DDBJ whole genome shotgun (WGS) entry which is preliminary data.</text>
</comment>
<dbReference type="RefSeq" id="WP_193935044.1">
    <property type="nucleotide sequence ID" value="NZ_CAWPMZ010000027.1"/>
</dbReference>
<reference evidence="1 2" key="1">
    <citation type="submission" date="2020-10" db="EMBL/GenBank/DDBJ databases">
        <authorList>
            <person name="Castelo-Branco R."/>
            <person name="Eusebio N."/>
            <person name="Adriana R."/>
            <person name="Vieira A."/>
            <person name="Brugerolle De Fraissinette N."/>
            <person name="Rezende De Castro R."/>
            <person name="Schneider M.P."/>
            <person name="Vasconcelos V."/>
            <person name="Leao P.N."/>
        </authorList>
    </citation>
    <scope>NUCLEOTIDE SEQUENCE [LARGE SCALE GENOMIC DNA]</scope>
    <source>
        <strain evidence="1 2">LEGE 06123</strain>
    </source>
</reference>
<dbReference type="EMBL" id="JADEWN010000123">
    <property type="protein sequence ID" value="MBE9193673.1"/>
    <property type="molecule type" value="Genomic_DNA"/>
</dbReference>
<dbReference type="Proteomes" id="UP000651156">
    <property type="component" value="Unassembled WGS sequence"/>
</dbReference>
<evidence type="ECO:0000313" key="2">
    <source>
        <dbReference type="Proteomes" id="UP000651156"/>
    </source>
</evidence>
<accession>A0ABR9V2E0</accession>
<keyword evidence="2" id="KW-1185">Reference proteome</keyword>
<protein>
    <submittedName>
        <fullName evidence="1">Uncharacterized protein</fullName>
    </submittedName>
</protein>
<proteinExistence type="predicted"/>
<organism evidence="1 2">
    <name type="scientific">Gloeocapsopsis crepidinum LEGE 06123</name>
    <dbReference type="NCBI Taxonomy" id="588587"/>
    <lineage>
        <taxon>Bacteria</taxon>
        <taxon>Bacillati</taxon>
        <taxon>Cyanobacteriota</taxon>
        <taxon>Cyanophyceae</taxon>
        <taxon>Oscillatoriophycideae</taxon>
        <taxon>Chroococcales</taxon>
        <taxon>Chroococcaceae</taxon>
        <taxon>Gloeocapsopsis</taxon>
    </lineage>
</organism>
<name>A0ABR9V2E0_9CHRO</name>